<sequence>MEENKKTAKHRTRRPRKEHFGEMIQMDGSIHDWFGTGKEVCLMNMVDDATGILRSFRHRRNDTSSAAMFV</sequence>
<accession>A0AAX3BBB9</accession>
<keyword evidence="2" id="KW-1185">Reference proteome</keyword>
<dbReference type="EMBL" id="CP073355">
    <property type="protein sequence ID" value="URA09561.1"/>
    <property type="molecule type" value="Genomic_DNA"/>
</dbReference>
<dbReference type="RefSeq" id="WP_271434696.1">
    <property type="nucleotide sequence ID" value="NZ_CP073355.1"/>
</dbReference>
<reference evidence="1" key="2">
    <citation type="submission" date="2022-06" db="EMBL/GenBank/DDBJ databases">
        <title>Thermospira aquatica gen. nov., sp. nov.</title>
        <authorList>
            <person name="Ben Ali Gam Z."/>
            <person name="Labat M."/>
        </authorList>
    </citation>
    <scope>NUCLEOTIDE SEQUENCE</scope>
    <source>
        <strain evidence="1">F1F22</strain>
    </source>
</reference>
<dbReference type="AlphaFoldDB" id="A0AAX3BBB9"/>
<dbReference type="KEGG" id="taqu:KDW03_08695"/>
<gene>
    <name evidence="1" type="ORF">KDW03_08695</name>
</gene>
<evidence type="ECO:0000313" key="2">
    <source>
        <dbReference type="Proteomes" id="UP001056539"/>
    </source>
</evidence>
<dbReference type="Proteomes" id="UP001056539">
    <property type="component" value="Chromosome"/>
</dbReference>
<protein>
    <recommendedName>
        <fullName evidence="3">Transposase</fullName>
    </recommendedName>
</protein>
<evidence type="ECO:0000313" key="1">
    <source>
        <dbReference type="EMBL" id="URA09561.1"/>
    </source>
</evidence>
<name>A0AAX3BBB9_9SPIR</name>
<evidence type="ECO:0008006" key="3">
    <source>
        <dbReference type="Google" id="ProtNLM"/>
    </source>
</evidence>
<organism evidence="1 2">
    <name type="scientific">Thermospira aquatica</name>
    <dbReference type="NCBI Taxonomy" id="2828656"/>
    <lineage>
        <taxon>Bacteria</taxon>
        <taxon>Pseudomonadati</taxon>
        <taxon>Spirochaetota</taxon>
        <taxon>Spirochaetia</taxon>
        <taxon>Brevinematales</taxon>
        <taxon>Thermospiraceae</taxon>
        <taxon>Thermospira</taxon>
    </lineage>
</organism>
<reference evidence="1" key="1">
    <citation type="submission" date="2021-04" db="EMBL/GenBank/DDBJ databases">
        <authorList>
            <person name="Postec A."/>
        </authorList>
    </citation>
    <scope>NUCLEOTIDE SEQUENCE</scope>
    <source>
        <strain evidence="1">F1F22</strain>
    </source>
</reference>
<proteinExistence type="predicted"/>